<evidence type="ECO:0000313" key="3">
    <source>
        <dbReference type="Proteomes" id="UP001183607"/>
    </source>
</evidence>
<proteinExistence type="predicted"/>
<dbReference type="PROSITE" id="PS51464">
    <property type="entry name" value="SIS"/>
    <property type="match status" value="1"/>
</dbReference>
<name>A0ABD5E2E4_9ACTN</name>
<dbReference type="SUPFAM" id="SSF53697">
    <property type="entry name" value="SIS domain"/>
    <property type="match status" value="1"/>
</dbReference>
<dbReference type="InterPro" id="IPR046348">
    <property type="entry name" value="SIS_dom_sf"/>
</dbReference>
<dbReference type="Proteomes" id="UP001183607">
    <property type="component" value="Unassembled WGS sequence"/>
</dbReference>
<dbReference type="Pfam" id="PF01380">
    <property type="entry name" value="SIS"/>
    <property type="match status" value="1"/>
</dbReference>
<feature type="domain" description="SIS" evidence="1">
    <location>
        <begin position="32"/>
        <end position="163"/>
    </location>
</feature>
<dbReference type="EMBL" id="JAVRER010000009">
    <property type="protein sequence ID" value="MDT0415578.1"/>
    <property type="molecule type" value="Genomic_DNA"/>
</dbReference>
<dbReference type="AlphaFoldDB" id="A0ABD5E2E4"/>
<dbReference type="RefSeq" id="WP_254667066.1">
    <property type="nucleotide sequence ID" value="NZ_JAVRER010000009.1"/>
</dbReference>
<sequence length="341" mass="35237">MSAAPVYGYTFAEGREAELPALREVVAAFPDALDAWRPAWRRVLLAGIGASGAALASPLYALREAGVDASRTDCSDQPSVLGGPDMVLALSQSGRSRETTDLVARFRAAGAPTAALTNAATSPLKDAAGTTYSVGDHPDSRVSTVGFVVTYAALGMLTDQLTRGHAHPGWAHVAEAVEETLSGAAGALADFAAGPLARGSLDVVASAPQLTTAEAVALLFREGPLVPATACGTRTYLHGPMDVASAGTSHVVIGAEREAALARQLTQKPTGVLTVMERSVTPPPGVLAVRLPEGFTPTQRALVEVCVLQELVARVAEVRDEPVDKVAFAREDTKIAALAEL</sequence>
<organism evidence="2 3">
    <name type="scientific">Streptomyces evansiae</name>
    <dbReference type="NCBI Taxonomy" id="3075535"/>
    <lineage>
        <taxon>Bacteria</taxon>
        <taxon>Bacillati</taxon>
        <taxon>Actinomycetota</taxon>
        <taxon>Actinomycetes</taxon>
        <taxon>Kitasatosporales</taxon>
        <taxon>Streptomycetaceae</taxon>
        <taxon>Streptomyces</taxon>
    </lineage>
</organism>
<evidence type="ECO:0000259" key="1">
    <source>
        <dbReference type="PROSITE" id="PS51464"/>
    </source>
</evidence>
<reference evidence="3" key="1">
    <citation type="submission" date="2023-07" db="EMBL/GenBank/DDBJ databases">
        <title>30 novel species of actinomycetes from the DSMZ collection.</title>
        <authorList>
            <person name="Nouioui I."/>
        </authorList>
    </citation>
    <scope>NUCLEOTIDE SEQUENCE [LARGE SCALE GENOMIC DNA]</scope>
    <source>
        <strain evidence="3">DSM 41982</strain>
    </source>
</reference>
<dbReference type="InterPro" id="IPR001347">
    <property type="entry name" value="SIS_dom"/>
</dbReference>
<accession>A0ABD5E2E4</accession>
<evidence type="ECO:0000313" key="2">
    <source>
        <dbReference type="EMBL" id="MDT0415578.1"/>
    </source>
</evidence>
<gene>
    <name evidence="2" type="ORF">RM574_08740</name>
</gene>
<dbReference type="Gene3D" id="3.40.50.10490">
    <property type="entry name" value="Glucose-6-phosphate isomerase like protein, domain 1"/>
    <property type="match status" value="1"/>
</dbReference>
<comment type="caution">
    <text evidence="2">The sequence shown here is derived from an EMBL/GenBank/DDBJ whole genome shotgun (WGS) entry which is preliminary data.</text>
</comment>
<protein>
    <submittedName>
        <fullName evidence="2">SIS domain-containing protein</fullName>
    </submittedName>
</protein>